<dbReference type="Proteomes" id="UP000828390">
    <property type="component" value="Unassembled WGS sequence"/>
</dbReference>
<evidence type="ECO:0000313" key="2">
    <source>
        <dbReference type="Proteomes" id="UP000828390"/>
    </source>
</evidence>
<gene>
    <name evidence="1" type="ORF">DPMN_014960</name>
</gene>
<name>A0A9D4NA84_DREPO</name>
<dbReference type="SUPFAM" id="SSF52047">
    <property type="entry name" value="RNI-like"/>
    <property type="match status" value="1"/>
</dbReference>
<dbReference type="EMBL" id="JAIWYP010000001">
    <property type="protein sequence ID" value="KAH3890871.1"/>
    <property type="molecule type" value="Genomic_DNA"/>
</dbReference>
<reference evidence="1" key="2">
    <citation type="submission" date="2020-11" db="EMBL/GenBank/DDBJ databases">
        <authorList>
            <person name="McCartney M.A."/>
            <person name="Auch B."/>
            <person name="Kono T."/>
            <person name="Mallez S."/>
            <person name="Becker A."/>
            <person name="Gohl D.M."/>
            <person name="Silverstein K.A.T."/>
            <person name="Koren S."/>
            <person name="Bechman K.B."/>
            <person name="Herman A."/>
            <person name="Abrahante J.E."/>
            <person name="Garbe J."/>
        </authorList>
    </citation>
    <scope>NUCLEOTIDE SEQUENCE</scope>
    <source>
        <strain evidence="1">Duluth1</strain>
        <tissue evidence="1">Whole animal</tissue>
    </source>
</reference>
<dbReference type="InterPro" id="IPR032675">
    <property type="entry name" value="LRR_dom_sf"/>
</dbReference>
<comment type="caution">
    <text evidence="1">The sequence shown here is derived from an EMBL/GenBank/DDBJ whole genome shotgun (WGS) entry which is preliminary data.</text>
</comment>
<keyword evidence="2" id="KW-1185">Reference proteome</keyword>
<protein>
    <submittedName>
        <fullName evidence="1">Uncharacterized protein</fullName>
    </submittedName>
</protein>
<organism evidence="1 2">
    <name type="scientific">Dreissena polymorpha</name>
    <name type="common">Zebra mussel</name>
    <name type="synonym">Mytilus polymorpha</name>
    <dbReference type="NCBI Taxonomy" id="45954"/>
    <lineage>
        <taxon>Eukaryota</taxon>
        <taxon>Metazoa</taxon>
        <taxon>Spiralia</taxon>
        <taxon>Lophotrochozoa</taxon>
        <taxon>Mollusca</taxon>
        <taxon>Bivalvia</taxon>
        <taxon>Autobranchia</taxon>
        <taxon>Heteroconchia</taxon>
        <taxon>Euheterodonta</taxon>
        <taxon>Imparidentia</taxon>
        <taxon>Neoheterodontei</taxon>
        <taxon>Myida</taxon>
        <taxon>Dreissenoidea</taxon>
        <taxon>Dreissenidae</taxon>
        <taxon>Dreissena</taxon>
    </lineage>
</organism>
<proteinExistence type="predicted"/>
<dbReference type="Gene3D" id="3.80.10.10">
    <property type="entry name" value="Ribonuclease Inhibitor"/>
    <property type="match status" value="1"/>
</dbReference>
<reference evidence="1" key="1">
    <citation type="journal article" date="2019" name="bioRxiv">
        <title>The Genome of the Zebra Mussel, Dreissena polymorpha: A Resource for Invasive Species Research.</title>
        <authorList>
            <person name="McCartney M.A."/>
            <person name="Auch B."/>
            <person name="Kono T."/>
            <person name="Mallez S."/>
            <person name="Zhang Y."/>
            <person name="Obille A."/>
            <person name="Becker A."/>
            <person name="Abrahante J.E."/>
            <person name="Garbe J."/>
            <person name="Badalamenti J.P."/>
            <person name="Herman A."/>
            <person name="Mangelson H."/>
            <person name="Liachko I."/>
            <person name="Sullivan S."/>
            <person name="Sone E.D."/>
            <person name="Koren S."/>
            <person name="Silverstein K.A.T."/>
            <person name="Beckman K.B."/>
            <person name="Gohl D.M."/>
        </authorList>
    </citation>
    <scope>NUCLEOTIDE SEQUENCE</scope>
    <source>
        <strain evidence="1">Duluth1</strain>
        <tissue evidence="1">Whole animal</tissue>
    </source>
</reference>
<accession>A0A9D4NA84</accession>
<evidence type="ECO:0000313" key="1">
    <source>
        <dbReference type="EMBL" id="KAH3890871.1"/>
    </source>
</evidence>
<sequence length="468" mass="51758">MLKSLDLSGHGIWFKDSDSSASSEQPVWIVVDSENQAQCADPPLVLPSIKHISLIDVTCSSTWLHSLFSTCLSLDHKVKCRLVRCDISSRVEGALSGSASITTDVNDTFSLYLFENTGPGLWEALHGQSIKCLSISGLNAELKNQNAELLFKSIQTLTQLETLNINMNDKADISPNLWENLNSLNINRVTLSLNDVWCGLIVNNVSKLSQALLSNHMETICIYLNAQPCMMEAMHGLPIESLSLYGSGESLHINHVSSLNKFLSSLKQLDKLSVFVNNDSPGLWEALHGVHIKRLSLNFGIGDLIVNYASALSQLLASFIQLQTLSIKVNFDTPGLWDAINGLNIKSLSLNDVGERMIDWMTDEAESMSLLFPSLSQLETLSLGLDNDFAGLWKALHGQYIKRLSLSGVSKSMDVYHAKLLSESISSLTQLETLTLHVFAYIDLQLPQSLTYFNFYCAGCLRKNYATY</sequence>
<dbReference type="AlphaFoldDB" id="A0A9D4NA84"/>